<feature type="transmembrane region" description="Helical" evidence="8">
    <location>
        <begin position="30"/>
        <end position="47"/>
    </location>
</feature>
<dbReference type="Proteomes" id="UP001314205">
    <property type="component" value="Unassembled WGS sequence"/>
</dbReference>
<evidence type="ECO:0000256" key="6">
    <source>
        <dbReference type="ARBA" id="ARBA00022801"/>
    </source>
</evidence>
<comment type="cofactor">
    <cofactor evidence="1">
        <name>a divalent metal cation</name>
        <dbReference type="ChEBI" id="CHEBI:60240"/>
    </cofactor>
</comment>
<dbReference type="EMBL" id="CAVLGL010000046">
    <property type="protein sequence ID" value="CAK1583037.1"/>
    <property type="molecule type" value="Genomic_DNA"/>
</dbReference>
<keyword evidence="4" id="KW-0540">Nuclease</keyword>
<evidence type="ECO:0000256" key="7">
    <source>
        <dbReference type="ARBA" id="ARBA00023242"/>
    </source>
</evidence>
<organism evidence="10 11">
    <name type="scientific">Parnassius mnemosyne</name>
    <name type="common">clouded apollo</name>
    <dbReference type="NCBI Taxonomy" id="213953"/>
    <lineage>
        <taxon>Eukaryota</taxon>
        <taxon>Metazoa</taxon>
        <taxon>Ecdysozoa</taxon>
        <taxon>Arthropoda</taxon>
        <taxon>Hexapoda</taxon>
        <taxon>Insecta</taxon>
        <taxon>Pterygota</taxon>
        <taxon>Neoptera</taxon>
        <taxon>Endopterygota</taxon>
        <taxon>Lepidoptera</taxon>
        <taxon>Glossata</taxon>
        <taxon>Ditrysia</taxon>
        <taxon>Papilionoidea</taxon>
        <taxon>Papilionidae</taxon>
        <taxon>Parnassiinae</taxon>
        <taxon>Parnassini</taxon>
        <taxon>Parnassius</taxon>
        <taxon>Driopa</taxon>
    </lineage>
</organism>
<dbReference type="GO" id="GO:0004518">
    <property type="term" value="F:nuclease activity"/>
    <property type="evidence" value="ECO:0007669"/>
    <property type="project" value="UniProtKB-KW"/>
</dbReference>
<evidence type="ECO:0000313" key="10">
    <source>
        <dbReference type="EMBL" id="CAK1583037.1"/>
    </source>
</evidence>
<proteinExistence type="inferred from homology"/>
<keyword evidence="11" id="KW-1185">Reference proteome</keyword>
<evidence type="ECO:0000256" key="8">
    <source>
        <dbReference type="SAM" id="Phobius"/>
    </source>
</evidence>
<dbReference type="GO" id="GO:0046872">
    <property type="term" value="F:metal ion binding"/>
    <property type="evidence" value="ECO:0007669"/>
    <property type="project" value="UniProtKB-KW"/>
</dbReference>
<comment type="subcellular location">
    <subcellularLocation>
        <location evidence="2">Nucleus</location>
    </subcellularLocation>
</comment>
<evidence type="ECO:0000256" key="3">
    <source>
        <dbReference type="ARBA" id="ARBA00006958"/>
    </source>
</evidence>
<dbReference type="PANTHER" id="PTHR22930:SF269">
    <property type="entry name" value="NUCLEASE HARBI1-LIKE PROTEIN"/>
    <property type="match status" value="1"/>
</dbReference>
<dbReference type="GO" id="GO:0005634">
    <property type="term" value="C:nucleus"/>
    <property type="evidence" value="ECO:0007669"/>
    <property type="project" value="UniProtKB-SubCell"/>
</dbReference>
<name>A0AAV1KMN8_9NEOP</name>
<evidence type="ECO:0000256" key="2">
    <source>
        <dbReference type="ARBA" id="ARBA00004123"/>
    </source>
</evidence>
<evidence type="ECO:0000313" key="11">
    <source>
        <dbReference type="Proteomes" id="UP001314205"/>
    </source>
</evidence>
<feature type="domain" description="DDE Tnp4" evidence="9">
    <location>
        <begin position="201"/>
        <end position="365"/>
    </location>
</feature>
<keyword evidence="8" id="KW-0472">Membrane</keyword>
<protein>
    <recommendedName>
        <fullName evidence="9">DDE Tnp4 domain-containing protein</fullName>
    </recommendedName>
</protein>
<evidence type="ECO:0000256" key="4">
    <source>
        <dbReference type="ARBA" id="ARBA00022722"/>
    </source>
</evidence>
<keyword evidence="6" id="KW-0378">Hydrolase</keyword>
<comment type="similarity">
    <text evidence="3">Belongs to the HARBI1 family.</text>
</comment>
<dbReference type="Pfam" id="PF13359">
    <property type="entry name" value="DDE_Tnp_4"/>
    <property type="match status" value="1"/>
</dbReference>
<evidence type="ECO:0000259" key="9">
    <source>
        <dbReference type="Pfam" id="PF13359"/>
    </source>
</evidence>
<evidence type="ECO:0000256" key="5">
    <source>
        <dbReference type="ARBA" id="ARBA00022723"/>
    </source>
</evidence>
<gene>
    <name evidence="10" type="ORF">PARMNEM_LOCUS4487</name>
</gene>
<sequence>MTVSAYARTDRQSALCIQCSTDHRTEQQGIVVMYPFINCLITLYYLRRLRMKKKRRRYHVHPVIANRLLEGEFSTLFSKLRNYNEKFSDYFGMSVKSFDELLARIQDHIKHHNMFRIPVRPVVRLAVTLRYLRTGQTFSDLHFSYQLGKSTICLIVREVCLTIWNVLHSECLSLPRFPEDWLKIASGFEQVANFPNCVGCLDGKHVRIVCPEKSGSLFLNYKKHFSINLLAMCDSEYRFTYIHVGSCGSDSDSTIFKNTSLYTKLHNGELNLPSAKPLPNTTEPMPYVLIGDGAFGISNKVLRPYVRSNMTHKKKIFNYRSSRARRYIESTFGIMSNKFKIFQRSINHSLPNAIKLVKTCCILHNYIRERDGYKFEDTLTIEGFQNNTNTNNISVVRSGDVLRDKFANYFVSEVGAIPWQDDSIF</sequence>
<keyword evidence="5" id="KW-0479">Metal-binding</keyword>
<keyword evidence="8" id="KW-0812">Transmembrane</keyword>
<dbReference type="PANTHER" id="PTHR22930">
    <property type="match status" value="1"/>
</dbReference>
<keyword evidence="7" id="KW-0539">Nucleus</keyword>
<comment type="caution">
    <text evidence="10">The sequence shown here is derived from an EMBL/GenBank/DDBJ whole genome shotgun (WGS) entry which is preliminary data.</text>
</comment>
<evidence type="ECO:0000256" key="1">
    <source>
        <dbReference type="ARBA" id="ARBA00001968"/>
    </source>
</evidence>
<dbReference type="InterPro" id="IPR027806">
    <property type="entry name" value="HARBI1_dom"/>
</dbReference>
<dbReference type="AlphaFoldDB" id="A0AAV1KMN8"/>
<keyword evidence="8" id="KW-1133">Transmembrane helix</keyword>
<dbReference type="InterPro" id="IPR045249">
    <property type="entry name" value="HARBI1-like"/>
</dbReference>
<dbReference type="GO" id="GO:0016787">
    <property type="term" value="F:hydrolase activity"/>
    <property type="evidence" value="ECO:0007669"/>
    <property type="project" value="UniProtKB-KW"/>
</dbReference>
<reference evidence="10 11" key="1">
    <citation type="submission" date="2023-11" db="EMBL/GenBank/DDBJ databases">
        <authorList>
            <person name="Hedman E."/>
            <person name="Englund M."/>
            <person name="Stromberg M."/>
            <person name="Nyberg Akerstrom W."/>
            <person name="Nylinder S."/>
            <person name="Jareborg N."/>
            <person name="Kallberg Y."/>
            <person name="Kronander E."/>
        </authorList>
    </citation>
    <scope>NUCLEOTIDE SEQUENCE [LARGE SCALE GENOMIC DNA]</scope>
</reference>
<accession>A0AAV1KMN8</accession>